<dbReference type="AlphaFoldDB" id="X1DUH4"/>
<evidence type="ECO:0000313" key="2">
    <source>
        <dbReference type="EMBL" id="GAH08609.1"/>
    </source>
</evidence>
<sequence>KTLQKDEKIDGKNVQTGSDWFTVPRHKDGDVRTKQEMQNKIRGEMIEA</sequence>
<reference evidence="2" key="1">
    <citation type="journal article" date="2014" name="Front. Microbiol.">
        <title>High frequency of phylogenetically diverse reductive dehalogenase-homologous genes in deep subseafloor sedimentary metagenomes.</title>
        <authorList>
            <person name="Kawai M."/>
            <person name="Futagami T."/>
            <person name="Toyoda A."/>
            <person name="Takaki Y."/>
            <person name="Nishi S."/>
            <person name="Hori S."/>
            <person name="Arai W."/>
            <person name="Tsubouchi T."/>
            <person name="Morono Y."/>
            <person name="Uchiyama I."/>
            <person name="Ito T."/>
            <person name="Fujiyama A."/>
            <person name="Inagaki F."/>
            <person name="Takami H."/>
        </authorList>
    </citation>
    <scope>NUCLEOTIDE SEQUENCE</scope>
    <source>
        <strain evidence="2">Expedition CK06-06</strain>
    </source>
</reference>
<feature type="non-terminal residue" evidence="2">
    <location>
        <position position="1"/>
    </location>
</feature>
<proteinExistence type="predicted"/>
<comment type="caution">
    <text evidence="2">The sequence shown here is derived from an EMBL/GenBank/DDBJ whole genome shotgun (WGS) entry which is preliminary data.</text>
</comment>
<organism evidence="2">
    <name type="scientific">marine sediment metagenome</name>
    <dbReference type="NCBI Taxonomy" id="412755"/>
    <lineage>
        <taxon>unclassified sequences</taxon>
        <taxon>metagenomes</taxon>
        <taxon>ecological metagenomes</taxon>
    </lineage>
</organism>
<protein>
    <submittedName>
        <fullName evidence="2">Uncharacterized protein</fullName>
    </submittedName>
</protein>
<name>X1DUH4_9ZZZZ</name>
<gene>
    <name evidence="2" type="ORF">S01H4_62762</name>
</gene>
<feature type="compositionally biased region" description="Basic and acidic residues" evidence="1">
    <location>
        <begin position="1"/>
        <end position="11"/>
    </location>
</feature>
<evidence type="ECO:0000256" key="1">
    <source>
        <dbReference type="SAM" id="MobiDB-lite"/>
    </source>
</evidence>
<feature type="region of interest" description="Disordered" evidence="1">
    <location>
        <begin position="1"/>
        <end position="34"/>
    </location>
</feature>
<accession>X1DUH4</accession>
<dbReference type="EMBL" id="BART01037544">
    <property type="protein sequence ID" value="GAH08609.1"/>
    <property type="molecule type" value="Genomic_DNA"/>
</dbReference>
<feature type="compositionally biased region" description="Basic and acidic residues" evidence="1">
    <location>
        <begin position="25"/>
        <end position="34"/>
    </location>
</feature>